<sequence>MSGRDSDPPGKYFHESVFHPHYDGRFAEKELGYTGRKHTLSNLIQSYLATFVDTGVETWLMHGTLLGWWWNGKVLPWDTDSDMQISEASMHYLASYYNMSIFHYKTLRIPEGRDYLLEINPNYVNRDQTDELNQIDARWIDTSTGLFIDITAASYDPTHPAGMGILSCKDGHEYLDSYTFPLRDTLFEGVPAKVSFAPRKLLEAEYRKKALTLTTYEGHYFNDEKFEWIPH</sequence>
<gene>
    <name evidence="6" type="ORF">OIDMADRAFT_59583</name>
</gene>
<dbReference type="STRING" id="913774.A0A0C3GI36"/>
<keyword evidence="4" id="KW-0472">Membrane</keyword>
<evidence type="ECO:0000256" key="1">
    <source>
        <dbReference type="ARBA" id="ARBA00004167"/>
    </source>
</evidence>
<evidence type="ECO:0000256" key="4">
    <source>
        <dbReference type="ARBA" id="ARBA00023136"/>
    </source>
</evidence>
<dbReference type="Proteomes" id="UP000054321">
    <property type="component" value="Unassembled WGS sequence"/>
</dbReference>
<dbReference type="PANTHER" id="PTHR15407:SF32">
    <property type="entry name" value="PROTEIN (MNN4), PUTATIVE (AFU_ORTHOLOGUE AFUA_1G03790)-RELATED"/>
    <property type="match status" value="1"/>
</dbReference>
<dbReference type="PANTHER" id="PTHR15407">
    <property type="entry name" value="FUKUTIN-RELATED"/>
    <property type="match status" value="1"/>
</dbReference>
<dbReference type="OrthoDB" id="444255at2759"/>
<accession>A0A0C3GI36</accession>
<keyword evidence="2" id="KW-0812">Transmembrane</keyword>
<dbReference type="AlphaFoldDB" id="A0A0C3GI36"/>
<keyword evidence="7" id="KW-1185">Reference proteome</keyword>
<dbReference type="HOGENOM" id="CLU_052528_2_1_1"/>
<evidence type="ECO:0000259" key="5">
    <source>
        <dbReference type="Pfam" id="PF04991"/>
    </source>
</evidence>
<dbReference type="InterPro" id="IPR007074">
    <property type="entry name" value="LicD/FKTN/FKRP_NTP_transf"/>
</dbReference>
<evidence type="ECO:0000256" key="2">
    <source>
        <dbReference type="ARBA" id="ARBA00022692"/>
    </source>
</evidence>
<reference evidence="7" key="2">
    <citation type="submission" date="2015-01" db="EMBL/GenBank/DDBJ databases">
        <title>Evolutionary Origins and Diversification of the Mycorrhizal Mutualists.</title>
        <authorList>
            <consortium name="DOE Joint Genome Institute"/>
            <consortium name="Mycorrhizal Genomics Consortium"/>
            <person name="Kohler A."/>
            <person name="Kuo A."/>
            <person name="Nagy L.G."/>
            <person name="Floudas D."/>
            <person name="Copeland A."/>
            <person name="Barry K.W."/>
            <person name="Cichocki N."/>
            <person name="Veneault-Fourrey C."/>
            <person name="LaButti K."/>
            <person name="Lindquist E.A."/>
            <person name="Lipzen A."/>
            <person name="Lundell T."/>
            <person name="Morin E."/>
            <person name="Murat C."/>
            <person name="Riley R."/>
            <person name="Ohm R."/>
            <person name="Sun H."/>
            <person name="Tunlid A."/>
            <person name="Henrissat B."/>
            <person name="Grigoriev I.V."/>
            <person name="Hibbett D.S."/>
            <person name="Martin F."/>
        </authorList>
    </citation>
    <scope>NUCLEOTIDE SEQUENCE [LARGE SCALE GENOMIC DNA]</scope>
    <source>
        <strain evidence="7">Zn</strain>
    </source>
</reference>
<reference evidence="6 7" key="1">
    <citation type="submission" date="2014-04" db="EMBL/GenBank/DDBJ databases">
        <authorList>
            <consortium name="DOE Joint Genome Institute"/>
            <person name="Kuo A."/>
            <person name="Martino E."/>
            <person name="Perotto S."/>
            <person name="Kohler A."/>
            <person name="Nagy L.G."/>
            <person name="Floudas D."/>
            <person name="Copeland A."/>
            <person name="Barry K.W."/>
            <person name="Cichocki N."/>
            <person name="Veneault-Fourrey C."/>
            <person name="LaButti K."/>
            <person name="Lindquist E.A."/>
            <person name="Lipzen A."/>
            <person name="Lundell T."/>
            <person name="Morin E."/>
            <person name="Murat C."/>
            <person name="Sun H."/>
            <person name="Tunlid A."/>
            <person name="Henrissat B."/>
            <person name="Grigoriev I.V."/>
            <person name="Hibbett D.S."/>
            <person name="Martin F."/>
            <person name="Nordberg H.P."/>
            <person name="Cantor M.N."/>
            <person name="Hua S.X."/>
        </authorList>
    </citation>
    <scope>NUCLEOTIDE SEQUENCE [LARGE SCALE GENOMIC DNA]</scope>
    <source>
        <strain evidence="6 7">Zn</strain>
    </source>
</reference>
<evidence type="ECO:0000256" key="3">
    <source>
        <dbReference type="ARBA" id="ARBA00022989"/>
    </source>
</evidence>
<feature type="domain" description="LicD/FKTN/FKRP nucleotidyltransferase" evidence="5">
    <location>
        <begin position="55"/>
        <end position="159"/>
    </location>
</feature>
<evidence type="ECO:0000313" key="6">
    <source>
        <dbReference type="EMBL" id="KIM95805.1"/>
    </source>
</evidence>
<comment type="subcellular location">
    <subcellularLocation>
        <location evidence="1">Membrane</location>
        <topology evidence="1">Single-pass membrane protein</topology>
    </subcellularLocation>
</comment>
<protein>
    <recommendedName>
        <fullName evidence="5">LicD/FKTN/FKRP nucleotidyltransferase domain-containing protein</fullName>
    </recommendedName>
</protein>
<name>A0A0C3GI36_OIDMZ</name>
<evidence type="ECO:0000313" key="7">
    <source>
        <dbReference type="Proteomes" id="UP000054321"/>
    </source>
</evidence>
<dbReference type="InterPro" id="IPR009644">
    <property type="entry name" value="FKTN/MNN4/W02B3.4-1"/>
</dbReference>
<dbReference type="EMBL" id="KN832886">
    <property type="protein sequence ID" value="KIM95805.1"/>
    <property type="molecule type" value="Genomic_DNA"/>
</dbReference>
<organism evidence="6 7">
    <name type="scientific">Oidiodendron maius (strain Zn)</name>
    <dbReference type="NCBI Taxonomy" id="913774"/>
    <lineage>
        <taxon>Eukaryota</taxon>
        <taxon>Fungi</taxon>
        <taxon>Dikarya</taxon>
        <taxon>Ascomycota</taxon>
        <taxon>Pezizomycotina</taxon>
        <taxon>Leotiomycetes</taxon>
        <taxon>Leotiomycetes incertae sedis</taxon>
        <taxon>Myxotrichaceae</taxon>
        <taxon>Oidiodendron</taxon>
    </lineage>
</organism>
<dbReference type="InParanoid" id="A0A0C3GI36"/>
<dbReference type="GO" id="GO:0016020">
    <property type="term" value="C:membrane"/>
    <property type="evidence" value="ECO:0007669"/>
    <property type="project" value="UniProtKB-SubCell"/>
</dbReference>
<keyword evidence="3" id="KW-1133">Transmembrane helix</keyword>
<dbReference type="Pfam" id="PF04991">
    <property type="entry name" value="LicD"/>
    <property type="match status" value="1"/>
</dbReference>
<dbReference type="GO" id="GO:0009100">
    <property type="term" value="P:glycoprotein metabolic process"/>
    <property type="evidence" value="ECO:0007669"/>
    <property type="project" value="UniProtKB-ARBA"/>
</dbReference>
<proteinExistence type="predicted"/>